<comment type="caution">
    <text evidence="2">The sequence shown here is derived from an EMBL/GenBank/DDBJ whole genome shotgun (WGS) entry which is preliminary data.</text>
</comment>
<dbReference type="EMBL" id="JAMRXG010000010">
    <property type="protein sequence ID" value="MCM6776531.1"/>
    <property type="molecule type" value="Genomic_DNA"/>
</dbReference>
<dbReference type="AlphaFoldDB" id="A0A9X2J121"/>
<evidence type="ECO:0000256" key="1">
    <source>
        <dbReference type="SAM" id="SignalP"/>
    </source>
</evidence>
<evidence type="ECO:0008006" key="4">
    <source>
        <dbReference type="Google" id="ProtNLM"/>
    </source>
</evidence>
<organism evidence="2 3">
    <name type="scientific">Nocardia pulmonis</name>
    <dbReference type="NCBI Taxonomy" id="2951408"/>
    <lineage>
        <taxon>Bacteria</taxon>
        <taxon>Bacillati</taxon>
        <taxon>Actinomycetota</taxon>
        <taxon>Actinomycetes</taxon>
        <taxon>Mycobacteriales</taxon>
        <taxon>Nocardiaceae</taxon>
        <taxon>Nocardia</taxon>
    </lineage>
</organism>
<accession>A0A9X2J121</accession>
<feature type="signal peptide" evidence="1">
    <location>
        <begin position="1"/>
        <end position="24"/>
    </location>
</feature>
<protein>
    <recommendedName>
        <fullName evidence="4">Peptidase inhibitor family I36</fullName>
    </recommendedName>
</protein>
<reference evidence="2" key="1">
    <citation type="submission" date="2022-06" db="EMBL/GenBank/DDBJ databases">
        <title>Novel species in genus nocardia.</title>
        <authorList>
            <person name="Li F."/>
        </authorList>
    </citation>
    <scope>NUCLEOTIDE SEQUENCE</scope>
    <source>
        <strain evidence="2">CDC141</strain>
    </source>
</reference>
<dbReference type="RefSeq" id="WP_251914818.1">
    <property type="nucleotide sequence ID" value="NZ_JAMRXG010000010.1"/>
</dbReference>
<proteinExistence type="predicted"/>
<evidence type="ECO:0000313" key="2">
    <source>
        <dbReference type="EMBL" id="MCM6776531.1"/>
    </source>
</evidence>
<gene>
    <name evidence="2" type="ORF">NDR86_23885</name>
</gene>
<sequence length="137" mass="15207">MRKALTVAMAAAAIFGGAAGISSAQDEEATSSGFRCEKYGYVGYFKHPCSKIRSTNWWNTGRLESFGIAPDRTIWHAWPGSGGWREMPHNGRADEVVKAIAHSDRRTRTVVVRISNGDAWQSTDPGNGHWGPWRRYP</sequence>
<feature type="chain" id="PRO_5040889089" description="Peptidase inhibitor family I36" evidence="1">
    <location>
        <begin position="25"/>
        <end position="137"/>
    </location>
</feature>
<keyword evidence="3" id="KW-1185">Reference proteome</keyword>
<dbReference type="Proteomes" id="UP001139157">
    <property type="component" value="Unassembled WGS sequence"/>
</dbReference>
<evidence type="ECO:0000313" key="3">
    <source>
        <dbReference type="Proteomes" id="UP001139157"/>
    </source>
</evidence>
<keyword evidence="1" id="KW-0732">Signal</keyword>
<name>A0A9X2J121_9NOCA</name>